<accession>A0A127M4V0</accession>
<protein>
    <recommendedName>
        <fullName evidence="3">Molybdopterin synthase sulfur carrier subunit</fullName>
    </recommendedName>
</protein>
<dbReference type="GO" id="GO:0000166">
    <property type="term" value="F:nucleotide binding"/>
    <property type="evidence" value="ECO:0007669"/>
    <property type="project" value="UniProtKB-KW"/>
</dbReference>
<name>A0A127M4V0_9GAMM</name>
<dbReference type="AlphaFoldDB" id="A0A127M4V0"/>
<dbReference type="InterPro" id="IPR012675">
    <property type="entry name" value="Beta-grasp_dom_sf"/>
</dbReference>
<evidence type="ECO:0000313" key="4">
    <source>
        <dbReference type="EMBL" id="AMO68252.1"/>
    </source>
</evidence>
<dbReference type="RefSeq" id="WP_062383522.1">
    <property type="nucleotide sequence ID" value="NZ_CP014544.1"/>
</dbReference>
<reference evidence="4 5" key="1">
    <citation type="submission" date="2015-12" db="EMBL/GenBank/DDBJ databases">
        <authorList>
            <person name="Shamseldin A."/>
            <person name="Moawad H."/>
            <person name="Abd El-Rahim W.M."/>
            <person name="Sadowsky M.J."/>
        </authorList>
    </citation>
    <scope>NUCLEOTIDE SEQUENCE [LARGE SCALE GENOMIC DNA]</scope>
    <source>
        <strain evidence="4 5">SM2</strain>
    </source>
</reference>
<evidence type="ECO:0000256" key="1">
    <source>
        <dbReference type="ARBA" id="ARBA00022741"/>
    </source>
</evidence>
<evidence type="ECO:0000256" key="2">
    <source>
        <dbReference type="ARBA" id="ARBA00024200"/>
    </source>
</evidence>
<dbReference type="PANTHER" id="PTHR33359">
    <property type="entry name" value="MOLYBDOPTERIN SYNTHASE SULFUR CARRIER SUBUNIT"/>
    <property type="match status" value="1"/>
</dbReference>
<dbReference type="Gene3D" id="3.10.20.30">
    <property type="match status" value="1"/>
</dbReference>
<dbReference type="STRING" id="1470434.AZF00_08035"/>
<dbReference type="InterPro" id="IPR016155">
    <property type="entry name" value="Mopterin_synth/thiamin_S_b"/>
</dbReference>
<dbReference type="EMBL" id="CP014544">
    <property type="protein sequence ID" value="AMO68252.1"/>
    <property type="molecule type" value="Genomic_DNA"/>
</dbReference>
<dbReference type="GO" id="GO:1990133">
    <property type="term" value="C:molybdopterin adenylyltransferase complex"/>
    <property type="evidence" value="ECO:0007669"/>
    <property type="project" value="TreeGrafter"/>
</dbReference>
<dbReference type="CDD" id="cd00754">
    <property type="entry name" value="Ubl_MoaD"/>
    <property type="match status" value="1"/>
</dbReference>
<proteinExistence type="inferred from homology"/>
<keyword evidence="1" id="KW-0547">Nucleotide-binding</keyword>
<dbReference type="Proteomes" id="UP000074119">
    <property type="component" value="Chromosome"/>
</dbReference>
<organism evidence="4 5">
    <name type="scientific">Zhongshania aliphaticivorans</name>
    <dbReference type="NCBI Taxonomy" id="1470434"/>
    <lineage>
        <taxon>Bacteria</taxon>
        <taxon>Pseudomonadati</taxon>
        <taxon>Pseudomonadota</taxon>
        <taxon>Gammaproteobacteria</taxon>
        <taxon>Cellvibrionales</taxon>
        <taxon>Spongiibacteraceae</taxon>
        <taxon>Zhongshania</taxon>
    </lineage>
</organism>
<gene>
    <name evidence="4" type="primary">moaD</name>
    <name evidence="4" type="ORF">AZF00_08035</name>
</gene>
<dbReference type="PANTHER" id="PTHR33359:SF1">
    <property type="entry name" value="MOLYBDOPTERIN SYNTHASE SULFUR CARRIER SUBUNIT"/>
    <property type="match status" value="1"/>
</dbReference>
<evidence type="ECO:0000313" key="5">
    <source>
        <dbReference type="Proteomes" id="UP000074119"/>
    </source>
</evidence>
<dbReference type="InterPro" id="IPR003749">
    <property type="entry name" value="ThiS/MoaD-like"/>
</dbReference>
<sequence length="86" mass="9002">MITVLFFAKYRELLGTAKISLSAADIDLTACTVAALKASLAERGALWRDVLAAENTLCAVNQDLAGDDTPISLGDEVAFYPPVTGG</sequence>
<dbReference type="Pfam" id="PF02597">
    <property type="entry name" value="ThiS"/>
    <property type="match status" value="1"/>
</dbReference>
<dbReference type="KEGG" id="zal:AZF00_08035"/>
<dbReference type="InterPro" id="IPR044672">
    <property type="entry name" value="MOCS2A"/>
</dbReference>
<evidence type="ECO:0000256" key="3">
    <source>
        <dbReference type="ARBA" id="ARBA00024247"/>
    </source>
</evidence>
<dbReference type="GO" id="GO:0006777">
    <property type="term" value="P:Mo-molybdopterin cofactor biosynthetic process"/>
    <property type="evidence" value="ECO:0007669"/>
    <property type="project" value="InterPro"/>
</dbReference>
<dbReference type="SUPFAM" id="SSF54285">
    <property type="entry name" value="MoaD/ThiS"/>
    <property type="match status" value="1"/>
</dbReference>
<comment type="similarity">
    <text evidence="2">Belongs to the MoaD family.</text>
</comment>